<evidence type="ECO:0000313" key="3">
    <source>
        <dbReference type="Proteomes" id="UP000187429"/>
    </source>
</evidence>
<protein>
    <submittedName>
        <fullName evidence="2">Uncharacterized protein</fullName>
    </submittedName>
</protein>
<feature type="region of interest" description="Disordered" evidence="1">
    <location>
        <begin position="51"/>
        <end position="82"/>
    </location>
</feature>
<dbReference type="Proteomes" id="UP000187429">
    <property type="component" value="Unassembled WGS sequence"/>
</dbReference>
<comment type="caution">
    <text evidence="2">The sequence shown here is derived from an EMBL/GenBank/DDBJ whole genome shotgun (WGS) entry which is preliminary data.</text>
</comment>
<gene>
    <name evidence="2" type="ORF">AYI69_g3248</name>
</gene>
<sequence length="364" mass="41289">MRVLLADIASMFTQGRLDNLHKGMELPGKPHQPIESENKSLMDQEKLDALIASKNPEKSSRTRKPFCGTDEFQNGNADFDIQDDSEEGFHDLTGPRRCIHAYPDTQDAQEVSSIMVERENLPVPRAPVWTFTQPLHFYQGPMSSSDLGSITGHASLGVIRRPFNFRRIDGGVKHENQLNLLRLARTGVQNQGREIFDHAETSYHAFKNPDQHTGHTAESSQLAWLASSRKRKKCHTIYTVILGFHSYSERTCNLEYEILGKETNQMEWAIIPSGKSGTRDIFRLQRQKLGVETYVLSVLNPADSLEPSNNASRMFNIRTKIHDAERRVQSPQLGPARFKQEQEQVARSLLLASSHIPEQQGFTR</sequence>
<dbReference type="EMBL" id="LSSM01001065">
    <property type="protein sequence ID" value="OMJ27323.1"/>
    <property type="molecule type" value="Genomic_DNA"/>
</dbReference>
<proteinExistence type="predicted"/>
<accession>A0A1R1YKA5</accession>
<dbReference type="AlphaFoldDB" id="A0A1R1YKA5"/>
<keyword evidence="3" id="KW-1185">Reference proteome</keyword>
<dbReference type="OrthoDB" id="7756796at2759"/>
<organism evidence="2 3">
    <name type="scientific">Smittium culicis</name>
    <dbReference type="NCBI Taxonomy" id="133412"/>
    <lineage>
        <taxon>Eukaryota</taxon>
        <taxon>Fungi</taxon>
        <taxon>Fungi incertae sedis</taxon>
        <taxon>Zoopagomycota</taxon>
        <taxon>Kickxellomycotina</taxon>
        <taxon>Harpellomycetes</taxon>
        <taxon>Harpellales</taxon>
        <taxon>Legeriomycetaceae</taxon>
        <taxon>Smittium</taxon>
    </lineage>
</organism>
<reference evidence="3" key="1">
    <citation type="submission" date="2017-01" db="EMBL/GenBank/DDBJ databases">
        <authorList>
            <person name="Wang Y."/>
            <person name="White M."/>
            <person name="Kvist S."/>
            <person name="Moncalvo J.-M."/>
        </authorList>
    </citation>
    <scope>NUCLEOTIDE SEQUENCE [LARGE SCALE GENOMIC DNA]</scope>
    <source>
        <strain evidence="3">ID-206-W2</strain>
    </source>
</reference>
<name>A0A1R1YKA5_9FUNG</name>
<evidence type="ECO:0000256" key="1">
    <source>
        <dbReference type="SAM" id="MobiDB-lite"/>
    </source>
</evidence>
<evidence type="ECO:0000313" key="2">
    <source>
        <dbReference type="EMBL" id="OMJ27323.1"/>
    </source>
</evidence>